<organism evidence="3 4">
    <name type="scientific">Parerythrobacter lacustris</name>
    <dbReference type="NCBI Taxonomy" id="2969984"/>
    <lineage>
        <taxon>Bacteria</taxon>
        <taxon>Pseudomonadati</taxon>
        <taxon>Pseudomonadota</taxon>
        <taxon>Alphaproteobacteria</taxon>
        <taxon>Sphingomonadales</taxon>
        <taxon>Erythrobacteraceae</taxon>
        <taxon>Parerythrobacter</taxon>
    </lineage>
</organism>
<comment type="caution">
    <text evidence="3">The sequence shown here is derived from an EMBL/GenBank/DDBJ whole genome shotgun (WGS) entry which is preliminary data.</text>
</comment>
<proteinExistence type="predicted"/>
<feature type="signal peptide" evidence="2">
    <location>
        <begin position="1"/>
        <end position="19"/>
    </location>
</feature>
<feature type="transmembrane region" description="Helical" evidence="1">
    <location>
        <begin position="232"/>
        <end position="253"/>
    </location>
</feature>
<dbReference type="InterPro" id="IPR032809">
    <property type="entry name" value="Put_HupE_UreJ"/>
</dbReference>
<name>A0ABT1XLS3_9SPHN</name>
<dbReference type="EMBL" id="JANKHH010000001">
    <property type="protein sequence ID" value="MCR2832610.1"/>
    <property type="molecule type" value="Genomic_DNA"/>
</dbReference>
<feature type="transmembrane region" description="Helical" evidence="1">
    <location>
        <begin position="203"/>
        <end position="220"/>
    </location>
</feature>
<feature type="transmembrane region" description="Helical" evidence="1">
    <location>
        <begin position="174"/>
        <end position="197"/>
    </location>
</feature>
<dbReference type="RefSeq" id="WP_257594371.1">
    <property type="nucleotide sequence ID" value="NZ_JANKHH010000001.1"/>
</dbReference>
<reference evidence="3 4" key="1">
    <citation type="submission" date="2022-08" db="EMBL/GenBank/DDBJ databases">
        <title>Polyphasic taxonomy analysis of Qipengyuania sp.RS5-5.</title>
        <authorList>
            <person name="Xamxidin M."/>
            <person name="Wu M."/>
        </authorList>
    </citation>
    <scope>NUCLEOTIDE SEQUENCE [LARGE SCALE GENOMIC DNA]</scope>
    <source>
        <strain evidence="3 4">RS5-5</strain>
    </source>
</reference>
<evidence type="ECO:0000313" key="4">
    <source>
        <dbReference type="Proteomes" id="UP001206067"/>
    </source>
</evidence>
<keyword evidence="1" id="KW-0812">Transmembrane</keyword>
<keyword evidence="1" id="KW-0472">Membrane</keyword>
<dbReference type="Pfam" id="PF13795">
    <property type="entry name" value="HupE_UreJ_2"/>
    <property type="match status" value="1"/>
</dbReference>
<dbReference type="Proteomes" id="UP001206067">
    <property type="component" value="Unassembled WGS sequence"/>
</dbReference>
<feature type="transmembrane region" description="Helical" evidence="1">
    <location>
        <begin position="299"/>
        <end position="320"/>
    </location>
</feature>
<evidence type="ECO:0000313" key="3">
    <source>
        <dbReference type="EMBL" id="MCR2832610.1"/>
    </source>
</evidence>
<accession>A0ABT1XLS3</accession>
<protein>
    <submittedName>
        <fullName evidence="3">HupE/UreJ family protein</fullName>
    </submittedName>
</protein>
<keyword evidence="4" id="KW-1185">Reference proteome</keyword>
<evidence type="ECO:0000256" key="1">
    <source>
        <dbReference type="SAM" id="Phobius"/>
    </source>
</evidence>
<feature type="transmembrane region" description="Helical" evidence="1">
    <location>
        <begin position="143"/>
        <end position="167"/>
    </location>
</feature>
<feature type="transmembrane region" description="Helical" evidence="1">
    <location>
        <begin position="265"/>
        <end position="292"/>
    </location>
</feature>
<sequence length="325" mass="34294">MRLLLALLLAVFAAGTVRADDLRPGYMEWTETAPGEWQVAWKQPLTQRPTGEPPQPILPDGCHFTAPPATGTASAAVTGQAQVRCDGMLAGRAIGMEGMLGQADMLVRIAPRDSPVDTLRLTAAEPVVRVPVEPASGNVWRTYIGIGIEHIVFGWDHLLFVIALVLLVQGWKRVAVAATAFTLAHSVTLAGATLGFVGLPGRPVEAVIALSIVFLAYEVIRAQRGEPGLTQRVPWVVAFLFGLIHGFGFAGALGEIGLPEGDIAAALLAFNIGVEAGQLLVIALVLAVLAALRRLALPALAPAIRVASYAIGITGSFWLFERVLG</sequence>
<feature type="chain" id="PRO_5045720707" evidence="2">
    <location>
        <begin position="20"/>
        <end position="325"/>
    </location>
</feature>
<evidence type="ECO:0000256" key="2">
    <source>
        <dbReference type="SAM" id="SignalP"/>
    </source>
</evidence>
<keyword evidence="2" id="KW-0732">Signal</keyword>
<gene>
    <name evidence="3" type="ORF">NSO95_01510</name>
</gene>
<keyword evidence="1" id="KW-1133">Transmembrane helix</keyword>